<gene>
    <name evidence="1" type="ORF">CEXT_209751</name>
</gene>
<proteinExistence type="predicted"/>
<keyword evidence="2" id="KW-1185">Reference proteome</keyword>
<sequence>MTKILLTAFLRDRLVFNNLERLDWSPHLAWLVLATHTVDIGPLIAVIPCCGWLNRNVLGENHEALLANLTLLCLFSLFPRCESSLTVLKVGLAGEDGLLEES</sequence>
<evidence type="ECO:0000313" key="2">
    <source>
        <dbReference type="Proteomes" id="UP001054945"/>
    </source>
</evidence>
<evidence type="ECO:0000313" key="1">
    <source>
        <dbReference type="EMBL" id="GIY72708.1"/>
    </source>
</evidence>
<dbReference type="AlphaFoldDB" id="A0AAV4VT98"/>
<comment type="caution">
    <text evidence="1">The sequence shown here is derived from an EMBL/GenBank/DDBJ whole genome shotgun (WGS) entry which is preliminary data.</text>
</comment>
<dbReference type="Proteomes" id="UP001054945">
    <property type="component" value="Unassembled WGS sequence"/>
</dbReference>
<accession>A0AAV4VT98</accession>
<dbReference type="EMBL" id="BPLR01014982">
    <property type="protein sequence ID" value="GIY72708.1"/>
    <property type="molecule type" value="Genomic_DNA"/>
</dbReference>
<name>A0AAV4VT98_CAEEX</name>
<organism evidence="1 2">
    <name type="scientific">Caerostris extrusa</name>
    <name type="common">Bark spider</name>
    <name type="synonym">Caerostris bankana</name>
    <dbReference type="NCBI Taxonomy" id="172846"/>
    <lineage>
        <taxon>Eukaryota</taxon>
        <taxon>Metazoa</taxon>
        <taxon>Ecdysozoa</taxon>
        <taxon>Arthropoda</taxon>
        <taxon>Chelicerata</taxon>
        <taxon>Arachnida</taxon>
        <taxon>Araneae</taxon>
        <taxon>Araneomorphae</taxon>
        <taxon>Entelegynae</taxon>
        <taxon>Araneoidea</taxon>
        <taxon>Araneidae</taxon>
        <taxon>Caerostris</taxon>
    </lineage>
</organism>
<protein>
    <submittedName>
        <fullName evidence="1">Uncharacterized protein</fullName>
    </submittedName>
</protein>
<reference evidence="1 2" key="1">
    <citation type="submission" date="2021-06" db="EMBL/GenBank/DDBJ databases">
        <title>Caerostris extrusa draft genome.</title>
        <authorList>
            <person name="Kono N."/>
            <person name="Arakawa K."/>
        </authorList>
    </citation>
    <scope>NUCLEOTIDE SEQUENCE [LARGE SCALE GENOMIC DNA]</scope>
</reference>